<comment type="caution">
    <text evidence="1">The sequence shown here is derived from an EMBL/GenBank/DDBJ whole genome shotgun (WGS) entry which is preliminary data.</text>
</comment>
<keyword evidence="2" id="KW-1185">Reference proteome</keyword>
<gene>
    <name evidence="1" type="ORF">M406DRAFT_265354</name>
</gene>
<dbReference type="Proteomes" id="UP000803844">
    <property type="component" value="Unassembled WGS sequence"/>
</dbReference>
<dbReference type="AlphaFoldDB" id="A0A9P4XU33"/>
<proteinExistence type="predicted"/>
<accession>A0A9P4XU33</accession>
<reference evidence="1" key="1">
    <citation type="journal article" date="2020" name="Phytopathology">
        <title>Genome sequence of the chestnut blight fungus Cryphonectria parasitica EP155: A fundamental resource for an archetypical invasive plant pathogen.</title>
        <authorList>
            <person name="Crouch J.A."/>
            <person name="Dawe A."/>
            <person name="Aerts A."/>
            <person name="Barry K."/>
            <person name="Churchill A.C.L."/>
            <person name="Grimwood J."/>
            <person name="Hillman B."/>
            <person name="Milgroom M.G."/>
            <person name="Pangilinan J."/>
            <person name="Smith M."/>
            <person name="Salamov A."/>
            <person name="Schmutz J."/>
            <person name="Yadav J."/>
            <person name="Grigoriev I.V."/>
            <person name="Nuss D."/>
        </authorList>
    </citation>
    <scope>NUCLEOTIDE SEQUENCE</scope>
    <source>
        <strain evidence="1">EP155</strain>
    </source>
</reference>
<dbReference type="GeneID" id="63834853"/>
<evidence type="ECO:0000313" key="1">
    <source>
        <dbReference type="EMBL" id="KAF3761319.1"/>
    </source>
</evidence>
<organism evidence="1 2">
    <name type="scientific">Cryphonectria parasitica (strain ATCC 38755 / EP155)</name>
    <dbReference type="NCBI Taxonomy" id="660469"/>
    <lineage>
        <taxon>Eukaryota</taxon>
        <taxon>Fungi</taxon>
        <taxon>Dikarya</taxon>
        <taxon>Ascomycota</taxon>
        <taxon>Pezizomycotina</taxon>
        <taxon>Sordariomycetes</taxon>
        <taxon>Sordariomycetidae</taxon>
        <taxon>Diaporthales</taxon>
        <taxon>Cryphonectriaceae</taxon>
        <taxon>Cryphonectria-Endothia species complex</taxon>
        <taxon>Cryphonectria</taxon>
    </lineage>
</organism>
<dbReference type="EMBL" id="MU032351">
    <property type="protein sequence ID" value="KAF3761319.1"/>
    <property type="molecule type" value="Genomic_DNA"/>
</dbReference>
<dbReference type="RefSeq" id="XP_040772298.1">
    <property type="nucleotide sequence ID" value="XM_040917724.1"/>
</dbReference>
<name>A0A9P4XU33_CRYP1</name>
<sequence length="74" mass="8663">MHNLAFLIKILNRINKSYICKSFSVPKSIQDRDLLVFRFLENFIKMLVCSYCKDCDFGFCKVFSGDSSYCIECI</sequence>
<protein>
    <submittedName>
        <fullName evidence="1">Uncharacterized protein</fullName>
    </submittedName>
</protein>
<evidence type="ECO:0000313" key="2">
    <source>
        <dbReference type="Proteomes" id="UP000803844"/>
    </source>
</evidence>